<dbReference type="GO" id="GO:0015074">
    <property type="term" value="P:DNA integration"/>
    <property type="evidence" value="ECO:0007669"/>
    <property type="project" value="InterPro"/>
</dbReference>
<dbReference type="GO" id="GO:0005634">
    <property type="term" value="C:nucleus"/>
    <property type="evidence" value="ECO:0007669"/>
    <property type="project" value="UniProtKB-ARBA"/>
</dbReference>
<evidence type="ECO:0000313" key="9">
    <source>
        <dbReference type="Proteomes" id="UP000319731"/>
    </source>
</evidence>
<organism evidence="8 9">
    <name type="scientific">Synchytrium microbalum</name>
    <dbReference type="NCBI Taxonomy" id="1806994"/>
    <lineage>
        <taxon>Eukaryota</taxon>
        <taxon>Fungi</taxon>
        <taxon>Fungi incertae sedis</taxon>
        <taxon>Chytridiomycota</taxon>
        <taxon>Chytridiomycota incertae sedis</taxon>
        <taxon>Chytridiomycetes</taxon>
        <taxon>Synchytriales</taxon>
        <taxon>Synchytriaceae</taxon>
        <taxon>Synchytrium</taxon>
    </lineage>
</organism>
<dbReference type="GO" id="GO:0003964">
    <property type="term" value="F:RNA-directed DNA polymerase activity"/>
    <property type="evidence" value="ECO:0007669"/>
    <property type="project" value="UniProtKB-EC"/>
</dbReference>
<dbReference type="Pfam" id="PF25597">
    <property type="entry name" value="SH3_retrovirus"/>
    <property type="match status" value="1"/>
</dbReference>
<dbReference type="PANTHER" id="PTHR42648">
    <property type="entry name" value="TRANSPOSASE, PUTATIVE-RELATED"/>
    <property type="match status" value="1"/>
</dbReference>
<keyword evidence="2" id="KW-0378">Hydrolase</keyword>
<evidence type="ECO:0000256" key="1">
    <source>
        <dbReference type="ARBA" id="ARBA00022578"/>
    </source>
</evidence>
<protein>
    <submittedName>
        <fullName evidence="8">Uncharacterized protein</fullName>
    </submittedName>
</protein>
<dbReference type="PANTHER" id="PTHR42648:SF28">
    <property type="entry name" value="TRANSPOSON-ENCODED PROTEIN WITH RIBONUCLEASE H-LIKE AND RETROVIRUS ZINC FINGER-LIKE DOMAINS"/>
    <property type="match status" value="1"/>
</dbReference>
<dbReference type="InterPro" id="IPR039537">
    <property type="entry name" value="Retrotran_Ty1/copia-like"/>
</dbReference>
<evidence type="ECO:0000256" key="3">
    <source>
        <dbReference type="ARBA" id="ARBA00048173"/>
    </source>
</evidence>
<feature type="domain" description="Integrase catalytic" evidence="7">
    <location>
        <begin position="513"/>
        <end position="678"/>
    </location>
</feature>
<dbReference type="Pfam" id="PF00665">
    <property type="entry name" value="rve"/>
    <property type="match status" value="1"/>
</dbReference>
<keyword evidence="2" id="KW-0645">Protease</keyword>
<evidence type="ECO:0000259" key="7">
    <source>
        <dbReference type="PROSITE" id="PS50994"/>
    </source>
</evidence>
<evidence type="ECO:0000259" key="6">
    <source>
        <dbReference type="PROSITE" id="PS50158"/>
    </source>
</evidence>
<dbReference type="GO" id="GO:0003676">
    <property type="term" value="F:nucleic acid binding"/>
    <property type="evidence" value="ECO:0007669"/>
    <property type="project" value="InterPro"/>
</dbReference>
<dbReference type="GO" id="GO:0032196">
    <property type="term" value="P:transposition"/>
    <property type="evidence" value="ECO:0007669"/>
    <property type="project" value="UniProtKB-KW"/>
</dbReference>
<dbReference type="InterPro" id="IPR012337">
    <property type="entry name" value="RNaseH-like_sf"/>
</dbReference>
<proteinExistence type="predicted"/>
<dbReference type="InterPro" id="IPR036875">
    <property type="entry name" value="Znf_CCHC_sf"/>
</dbReference>
<dbReference type="GO" id="GO:0008270">
    <property type="term" value="F:zinc ion binding"/>
    <property type="evidence" value="ECO:0007669"/>
    <property type="project" value="UniProtKB-KW"/>
</dbReference>
<dbReference type="GO" id="GO:0006508">
    <property type="term" value="P:proteolysis"/>
    <property type="evidence" value="ECO:0007669"/>
    <property type="project" value="UniProtKB-KW"/>
</dbReference>
<comment type="catalytic activity">
    <reaction evidence="3">
        <text>DNA(n) + a 2'-deoxyribonucleoside 5'-triphosphate = DNA(n+1) + diphosphate</text>
        <dbReference type="Rhea" id="RHEA:22508"/>
        <dbReference type="Rhea" id="RHEA-COMP:17339"/>
        <dbReference type="Rhea" id="RHEA-COMP:17340"/>
        <dbReference type="ChEBI" id="CHEBI:33019"/>
        <dbReference type="ChEBI" id="CHEBI:61560"/>
        <dbReference type="ChEBI" id="CHEBI:173112"/>
        <dbReference type="EC" id="2.7.7.49"/>
    </reaction>
</comment>
<comment type="catalytic activity">
    <reaction evidence="4">
        <text>DNA(n) + a 2'-deoxyribonucleoside 5'-triphosphate = DNA(n+1) + diphosphate</text>
        <dbReference type="Rhea" id="RHEA:22508"/>
        <dbReference type="Rhea" id="RHEA-COMP:17339"/>
        <dbReference type="Rhea" id="RHEA-COMP:17340"/>
        <dbReference type="ChEBI" id="CHEBI:33019"/>
        <dbReference type="ChEBI" id="CHEBI:61560"/>
        <dbReference type="ChEBI" id="CHEBI:173112"/>
        <dbReference type="EC" id="2.7.7.7"/>
    </reaction>
</comment>
<keyword evidence="5" id="KW-0862">Zinc</keyword>
<dbReference type="GO" id="GO:0003887">
    <property type="term" value="F:DNA-directed DNA polymerase activity"/>
    <property type="evidence" value="ECO:0007669"/>
    <property type="project" value="UniProtKB-EC"/>
</dbReference>
<dbReference type="PROSITE" id="PS50158">
    <property type="entry name" value="ZF_CCHC"/>
    <property type="match status" value="1"/>
</dbReference>
<feature type="domain" description="CCHC-type" evidence="6">
    <location>
        <begin position="295"/>
        <end position="310"/>
    </location>
</feature>
<dbReference type="InterPro" id="IPR001878">
    <property type="entry name" value="Znf_CCHC"/>
</dbReference>
<evidence type="ECO:0000256" key="2">
    <source>
        <dbReference type="ARBA" id="ARBA00022670"/>
    </source>
</evidence>
<dbReference type="STRING" id="1806994.A0A507CC69"/>
<sequence>MGDDKYQRLGDKSTTVNEYRNWASFVKLQLEDLNLWDIVVGTTLKPVRGDVAHRGVTVDSTPAVPVVPIGGEAIAGPAATIGANVEDYAERLAAWIRNDRTARMFILKNVNQKSEIYSSIRDGKDAFTIWLTIEVQYVPQNKGRLFTIWSELIRTKQDQQSVVKYSNSIRSLVTDLNDVFATMALEDGEEWNNWWLKKTMAVTFLFGLDDESFDHFKSGQTTQDDREWDFDKLVAAAQNYESLYAAKKSQTNEEDASALASSSNYRGAYRARARASNRGRGGGGDPARRPYTGNCFACGKQGHKAYQCREKVVDEAATAAEGSDSDVSAAYMSTEVNPGESLWIVDSGCTNHMTGTIDLLKNVKSLLTPKMIKGIGNTVLTATKYGVLEGCIILDDNNSTGSTINNVWYVENLGRNLLSARQLALDSGEDVKFSRNKVTLTTAKDASPITIMMKTALSIYSPAATSSGMHGVDSPTSTFKSHIRQDWGSPRSSSAWEGVAVWKLRCSKKQQSRALYPGDVIHSDVFFMSKASYGGRTMGVTFIDDCTRFAWVYPLKKKSDVFEVIKDFFQLFETQFGKKIKKLHTDNGGEYINEKMKTYMKKKGLVHWVTTPHTPQQNGVAERFNKTLGGMTRSLLFEAKLAPVWWAEAIRTAVYLNNRLATKALSNKTPYEALYNKKPDVSHVRVFGCVAFRHIPGELRKKLDKRAARGIFMGYDGDDANQEFKGYRFWDPVC</sequence>
<evidence type="ECO:0000256" key="5">
    <source>
        <dbReference type="PROSITE-ProRule" id="PRU00047"/>
    </source>
</evidence>
<keyword evidence="5" id="KW-0863">Zinc-finger</keyword>
<dbReference type="SMART" id="SM00343">
    <property type="entry name" value="ZnF_C2HC"/>
    <property type="match status" value="1"/>
</dbReference>
<keyword evidence="1" id="KW-0815">Transposition</keyword>
<dbReference type="Proteomes" id="UP000319731">
    <property type="component" value="Unassembled WGS sequence"/>
</dbReference>
<name>A0A507CC69_9FUNG</name>
<dbReference type="SUPFAM" id="SSF57756">
    <property type="entry name" value="Retrovirus zinc finger-like domains"/>
    <property type="match status" value="1"/>
</dbReference>
<dbReference type="PROSITE" id="PS50994">
    <property type="entry name" value="INTEGRASE"/>
    <property type="match status" value="1"/>
</dbReference>
<dbReference type="InterPro" id="IPR057670">
    <property type="entry name" value="SH3_retrovirus"/>
</dbReference>
<keyword evidence="9" id="KW-1185">Reference proteome</keyword>
<dbReference type="Pfam" id="PF14223">
    <property type="entry name" value="Retrotran_gag_2"/>
    <property type="match status" value="1"/>
</dbReference>
<gene>
    <name evidence="8" type="ORF">SmJEL517_g02365</name>
</gene>
<reference evidence="8 9" key="1">
    <citation type="journal article" date="2019" name="Sci. Rep.">
        <title>Comparative genomics of chytrid fungi reveal insights into the obligate biotrophic and pathogenic lifestyle of Synchytrium endobioticum.</title>
        <authorList>
            <person name="van de Vossenberg B.T.L.H."/>
            <person name="Warris S."/>
            <person name="Nguyen H.D.T."/>
            <person name="van Gent-Pelzer M.P.E."/>
            <person name="Joly D.L."/>
            <person name="van de Geest H.C."/>
            <person name="Bonants P.J.M."/>
            <person name="Smith D.S."/>
            <person name="Levesque C.A."/>
            <person name="van der Lee T.A.J."/>
        </authorList>
    </citation>
    <scope>NUCLEOTIDE SEQUENCE [LARGE SCALE GENOMIC DNA]</scope>
    <source>
        <strain evidence="8 9">JEL517</strain>
    </source>
</reference>
<dbReference type="SUPFAM" id="SSF53098">
    <property type="entry name" value="Ribonuclease H-like"/>
    <property type="match status" value="1"/>
</dbReference>
<dbReference type="GO" id="GO:0008233">
    <property type="term" value="F:peptidase activity"/>
    <property type="evidence" value="ECO:0007669"/>
    <property type="project" value="UniProtKB-KW"/>
</dbReference>
<keyword evidence="5" id="KW-0479">Metal-binding</keyword>
<dbReference type="GeneID" id="42003590"/>
<comment type="caution">
    <text evidence="8">The sequence shown here is derived from an EMBL/GenBank/DDBJ whole genome shotgun (WGS) entry which is preliminary data.</text>
</comment>
<dbReference type="Gene3D" id="3.30.420.10">
    <property type="entry name" value="Ribonuclease H-like superfamily/Ribonuclease H"/>
    <property type="match status" value="1"/>
</dbReference>
<evidence type="ECO:0000256" key="4">
    <source>
        <dbReference type="ARBA" id="ARBA00049244"/>
    </source>
</evidence>
<dbReference type="InterPro" id="IPR001584">
    <property type="entry name" value="Integrase_cat-core"/>
</dbReference>
<dbReference type="RefSeq" id="XP_031025728.1">
    <property type="nucleotide sequence ID" value="XM_031168293.1"/>
</dbReference>
<dbReference type="EMBL" id="QEAO01000010">
    <property type="protein sequence ID" value="TPX35143.1"/>
    <property type="molecule type" value="Genomic_DNA"/>
</dbReference>
<accession>A0A507CC69</accession>
<dbReference type="InterPro" id="IPR036397">
    <property type="entry name" value="RNaseH_sf"/>
</dbReference>
<dbReference type="InterPro" id="IPR054722">
    <property type="entry name" value="PolX-like_BBD"/>
</dbReference>
<dbReference type="Pfam" id="PF22936">
    <property type="entry name" value="Pol_BBD"/>
    <property type="match status" value="1"/>
</dbReference>
<dbReference type="AlphaFoldDB" id="A0A507CC69"/>
<dbReference type="OrthoDB" id="1626798at2759"/>
<evidence type="ECO:0000313" key="8">
    <source>
        <dbReference type="EMBL" id="TPX35143.1"/>
    </source>
</evidence>